<dbReference type="Proteomes" id="UP000070700">
    <property type="component" value="Unassembled WGS sequence"/>
</dbReference>
<proteinExistence type="predicted"/>
<gene>
    <name evidence="1" type="ORF">LY89DRAFT_723476</name>
</gene>
<dbReference type="STRING" id="149040.A0A194WSP3"/>
<protein>
    <submittedName>
        <fullName evidence="1">Uncharacterized protein</fullName>
    </submittedName>
</protein>
<dbReference type="AlphaFoldDB" id="A0A194WSP3"/>
<dbReference type="RefSeq" id="XP_018065333.1">
    <property type="nucleotide sequence ID" value="XM_018218822.1"/>
</dbReference>
<dbReference type="InParanoid" id="A0A194WSP3"/>
<dbReference type="OrthoDB" id="192702at2759"/>
<accession>A0A194WSP3</accession>
<organism evidence="1 2">
    <name type="scientific">Mollisia scopiformis</name>
    <name type="common">Conifer needle endophyte fungus</name>
    <name type="synonym">Phialocephala scopiformis</name>
    <dbReference type="NCBI Taxonomy" id="149040"/>
    <lineage>
        <taxon>Eukaryota</taxon>
        <taxon>Fungi</taxon>
        <taxon>Dikarya</taxon>
        <taxon>Ascomycota</taxon>
        <taxon>Pezizomycotina</taxon>
        <taxon>Leotiomycetes</taxon>
        <taxon>Helotiales</taxon>
        <taxon>Mollisiaceae</taxon>
        <taxon>Mollisia</taxon>
    </lineage>
</organism>
<name>A0A194WSP3_MOLSC</name>
<evidence type="ECO:0000313" key="2">
    <source>
        <dbReference type="Proteomes" id="UP000070700"/>
    </source>
</evidence>
<evidence type="ECO:0000313" key="1">
    <source>
        <dbReference type="EMBL" id="KUJ10978.1"/>
    </source>
</evidence>
<sequence>METSTPVIQVLSRNNYEEQHLVTLPNALPLPELNPSSIRVQTSIISLTANNLTYGRIGHLLSIWDIHPLPPSIPTEYSDPTKFGRIAAWGYATVLESNVSEIGTGAQIFGLLPIGTLPLDMQIRMNPEVPTQFFEISKHRENVMSLYNQYTSYPPSKRTEELKKSQAYDALFQIFFTTSYLINRFSFPWDSEELIPPAANWTLEKGTIDSKTVILIFADSGKTALALAYLLKSSRPAGTQPRTILGIGSSKSRSFAKETGLYDKVLTYDSDSDNNLDAKLDLKADSKILLVEFGSRGEAGNRWEDKFREEGRNVEQLIVAGEVVAESPEKANERFKKRTERGASVFNASIVRGKAIEVLGEKRFFEELMREWKVFKEGGLVESLRLVWGEGMEGVGKGWERLCEGGVSADQGLVFSLD</sequence>
<dbReference type="EMBL" id="KQ947428">
    <property type="protein sequence ID" value="KUJ10978.1"/>
    <property type="molecule type" value="Genomic_DNA"/>
</dbReference>
<keyword evidence="2" id="KW-1185">Reference proteome</keyword>
<dbReference type="GeneID" id="28828548"/>
<dbReference type="InterPro" id="IPR021276">
    <property type="entry name" value="DUF2855"/>
</dbReference>
<reference evidence="1 2" key="1">
    <citation type="submission" date="2015-10" db="EMBL/GenBank/DDBJ databases">
        <title>Full genome of DAOMC 229536 Phialocephala scopiformis, a fungal endophyte of spruce producing the potent anti-insectan compound rugulosin.</title>
        <authorList>
            <consortium name="DOE Joint Genome Institute"/>
            <person name="Walker A.K."/>
            <person name="Frasz S.L."/>
            <person name="Seifert K.A."/>
            <person name="Miller J.D."/>
            <person name="Mondo S.J."/>
            <person name="Labutti K."/>
            <person name="Lipzen A."/>
            <person name="Dockter R."/>
            <person name="Kennedy M."/>
            <person name="Grigoriev I.V."/>
            <person name="Spatafora J.W."/>
        </authorList>
    </citation>
    <scope>NUCLEOTIDE SEQUENCE [LARGE SCALE GENOMIC DNA]</scope>
    <source>
        <strain evidence="1 2">CBS 120377</strain>
    </source>
</reference>
<dbReference type="KEGG" id="psco:LY89DRAFT_723476"/>
<dbReference type="Pfam" id="PF11017">
    <property type="entry name" value="DUF2855"/>
    <property type="match status" value="1"/>
</dbReference>